<evidence type="ECO:0000313" key="2">
    <source>
        <dbReference type="Proteomes" id="UP001295462"/>
    </source>
</evidence>
<dbReference type="EMBL" id="CAKMUD010000080">
    <property type="protein sequence ID" value="CAH1593651.1"/>
    <property type="molecule type" value="Genomic_DNA"/>
</dbReference>
<organism evidence="1 2">
    <name type="scientific">Vibrio jasicida</name>
    <dbReference type="NCBI Taxonomy" id="766224"/>
    <lineage>
        <taxon>Bacteria</taxon>
        <taxon>Pseudomonadati</taxon>
        <taxon>Pseudomonadota</taxon>
        <taxon>Gammaproteobacteria</taxon>
        <taxon>Vibrionales</taxon>
        <taxon>Vibrionaceae</taxon>
        <taxon>Vibrio</taxon>
    </lineage>
</organism>
<evidence type="ECO:0000313" key="1">
    <source>
        <dbReference type="EMBL" id="CAH1593651.1"/>
    </source>
</evidence>
<reference evidence="1" key="1">
    <citation type="submission" date="2022-01" db="EMBL/GenBank/DDBJ databases">
        <authorList>
            <person name="Lagorce A."/>
        </authorList>
    </citation>
    <scope>NUCLEOTIDE SEQUENCE</scope>
    <source>
        <strain evidence="1">Th15_F1_A12</strain>
    </source>
</reference>
<accession>A0AAU9QN00</accession>
<name>A0AAU9QN00_9VIBR</name>
<gene>
    <name evidence="1" type="ORF">THF1A12_270038</name>
</gene>
<comment type="caution">
    <text evidence="1">The sequence shown here is derived from an EMBL/GenBank/DDBJ whole genome shotgun (WGS) entry which is preliminary data.</text>
</comment>
<sequence length="58" mass="7082">MLYLSSLLFQFWNKVFQSLYLTTDHDGLYEKFGWDRIEDAYDLSGYVTKVYRKFLENI</sequence>
<dbReference type="AlphaFoldDB" id="A0AAU9QN00"/>
<proteinExistence type="predicted"/>
<protein>
    <submittedName>
        <fullName evidence="1">Uncharacterized protein</fullName>
    </submittedName>
</protein>
<dbReference type="Proteomes" id="UP001295462">
    <property type="component" value="Unassembled WGS sequence"/>
</dbReference>